<dbReference type="EC" id="2.7.11.1" evidence="2"/>
<evidence type="ECO:0000256" key="12">
    <source>
        <dbReference type="SAM" id="MobiDB-lite"/>
    </source>
</evidence>
<dbReference type="InterPro" id="IPR051272">
    <property type="entry name" value="RIO-type_Ser/Thr_kinase"/>
</dbReference>
<dbReference type="PROSITE" id="PS01245">
    <property type="entry name" value="RIO1"/>
    <property type="match status" value="1"/>
</dbReference>
<dbReference type="InterPro" id="IPR011009">
    <property type="entry name" value="Kinase-like_dom_sf"/>
</dbReference>
<dbReference type="Pfam" id="PF01163">
    <property type="entry name" value="RIO1"/>
    <property type="match status" value="1"/>
</dbReference>
<evidence type="ECO:0000313" key="15">
    <source>
        <dbReference type="Proteomes" id="UP000794436"/>
    </source>
</evidence>
<organism evidence="14 15">
    <name type="scientific">Pythium oligandrum</name>
    <name type="common">Mycoparasitic fungus</name>
    <dbReference type="NCBI Taxonomy" id="41045"/>
    <lineage>
        <taxon>Eukaryota</taxon>
        <taxon>Sar</taxon>
        <taxon>Stramenopiles</taxon>
        <taxon>Oomycota</taxon>
        <taxon>Peronosporomycetes</taxon>
        <taxon>Pythiales</taxon>
        <taxon>Pythiaceae</taxon>
        <taxon>Pythium</taxon>
    </lineage>
</organism>
<evidence type="ECO:0000256" key="11">
    <source>
        <dbReference type="ARBA" id="ARBA00048679"/>
    </source>
</evidence>
<dbReference type="InterPro" id="IPR018934">
    <property type="entry name" value="RIO_dom"/>
</dbReference>
<evidence type="ECO:0000256" key="2">
    <source>
        <dbReference type="ARBA" id="ARBA00012513"/>
    </source>
</evidence>
<evidence type="ECO:0000256" key="5">
    <source>
        <dbReference type="ARBA" id="ARBA00022723"/>
    </source>
</evidence>
<dbReference type="Proteomes" id="UP000794436">
    <property type="component" value="Unassembled WGS sequence"/>
</dbReference>
<evidence type="ECO:0000256" key="3">
    <source>
        <dbReference type="ARBA" id="ARBA00022527"/>
    </source>
</evidence>
<sequence>MSWKSYSSSPEGSASPRSALSLHGVTDYQLAMDLDKEEGFVLEEKSEDGMEMATNVAEWTDSEDENNFDDSSEDAVVAAWLRRNTRSRRPVYSRKTGTITYDQDSILDIKSTEVMKKMVSRGAVDQVYGCVRSFKNSHIYLALGTDEETYRQGLYAAKVFTDPSNGMVSSHKEFRCLIRAAKCIRAPAPLAIKEHIVVMSFIGDADGKPAPTLKEAKLTLTQLQFAYVDLVQALRKLFQQARLVHGDLSEYNVLYQHQKCWLIDFGQAVDRTHPEVLTYLRRDLRNLFQFFRRQGLPDATPDSPFGILSKETAYAFITRTECPDDVLHMYPKLPFDRKQLERVRFRRKQ</sequence>
<keyword evidence="4" id="KW-0808">Transferase</keyword>
<dbReference type="Gene3D" id="1.10.510.10">
    <property type="entry name" value="Transferase(Phosphotransferase) domain 1"/>
    <property type="match status" value="1"/>
</dbReference>
<evidence type="ECO:0000256" key="1">
    <source>
        <dbReference type="ARBA" id="ARBA00009196"/>
    </source>
</evidence>
<name>A0A8K1FC44_PYTOL</name>
<proteinExistence type="inferred from homology"/>
<gene>
    <name evidence="14" type="ORF">Poli38472_013389</name>
</gene>
<dbReference type="GO" id="GO:0046872">
    <property type="term" value="F:metal ion binding"/>
    <property type="evidence" value="ECO:0007669"/>
    <property type="project" value="UniProtKB-KW"/>
</dbReference>
<feature type="region of interest" description="Disordered" evidence="12">
    <location>
        <begin position="1"/>
        <end position="20"/>
    </location>
</feature>
<accession>A0A8K1FC44</accession>
<feature type="compositionally biased region" description="Low complexity" evidence="12">
    <location>
        <begin position="1"/>
        <end position="19"/>
    </location>
</feature>
<evidence type="ECO:0000256" key="7">
    <source>
        <dbReference type="ARBA" id="ARBA00022777"/>
    </source>
</evidence>
<evidence type="ECO:0000259" key="13">
    <source>
        <dbReference type="SMART" id="SM00090"/>
    </source>
</evidence>
<comment type="catalytic activity">
    <reaction evidence="11">
        <text>L-seryl-[protein] + ATP = O-phospho-L-seryl-[protein] + ADP + H(+)</text>
        <dbReference type="Rhea" id="RHEA:17989"/>
        <dbReference type="Rhea" id="RHEA-COMP:9863"/>
        <dbReference type="Rhea" id="RHEA-COMP:11604"/>
        <dbReference type="ChEBI" id="CHEBI:15378"/>
        <dbReference type="ChEBI" id="CHEBI:29999"/>
        <dbReference type="ChEBI" id="CHEBI:30616"/>
        <dbReference type="ChEBI" id="CHEBI:83421"/>
        <dbReference type="ChEBI" id="CHEBI:456216"/>
        <dbReference type="EC" id="2.7.11.1"/>
    </reaction>
</comment>
<dbReference type="PANTHER" id="PTHR45723">
    <property type="entry name" value="SERINE/THREONINE-PROTEIN KINASE RIO1"/>
    <property type="match status" value="1"/>
</dbReference>
<comment type="catalytic activity">
    <reaction evidence="10">
        <text>L-threonyl-[protein] + ATP = O-phospho-L-threonyl-[protein] + ADP + H(+)</text>
        <dbReference type="Rhea" id="RHEA:46608"/>
        <dbReference type="Rhea" id="RHEA-COMP:11060"/>
        <dbReference type="Rhea" id="RHEA-COMP:11605"/>
        <dbReference type="ChEBI" id="CHEBI:15378"/>
        <dbReference type="ChEBI" id="CHEBI:30013"/>
        <dbReference type="ChEBI" id="CHEBI:30616"/>
        <dbReference type="ChEBI" id="CHEBI:61977"/>
        <dbReference type="ChEBI" id="CHEBI:456216"/>
        <dbReference type="EC" id="2.7.11.1"/>
    </reaction>
</comment>
<keyword evidence="5" id="KW-0479">Metal-binding</keyword>
<keyword evidence="3" id="KW-0723">Serine/threonine-protein kinase</keyword>
<dbReference type="OrthoDB" id="205248at2759"/>
<keyword evidence="6" id="KW-0547">Nucleotide-binding</keyword>
<keyword evidence="9" id="KW-0460">Magnesium</keyword>
<keyword evidence="8" id="KW-0067">ATP-binding</keyword>
<feature type="domain" description="RIO kinase" evidence="13">
    <location>
        <begin position="94"/>
        <end position="310"/>
    </location>
</feature>
<dbReference type="PROSITE" id="PS00109">
    <property type="entry name" value="PROTEIN_KINASE_TYR"/>
    <property type="match status" value="1"/>
</dbReference>
<reference evidence="14" key="1">
    <citation type="submission" date="2019-03" db="EMBL/GenBank/DDBJ databases">
        <title>Long read genome sequence of the mycoparasitic Pythium oligandrum ATCC 38472 isolated from sugarbeet rhizosphere.</title>
        <authorList>
            <person name="Gaulin E."/>
        </authorList>
    </citation>
    <scope>NUCLEOTIDE SEQUENCE</scope>
    <source>
        <strain evidence="14">ATCC 38472_TT</strain>
    </source>
</reference>
<dbReference type="GO" id="GO:0004674">
    <property type="term" value="F:protein serine/threonine kinase activity"/>
    <property type="evidence" value="ECO:0007669"/>
    <property type="project" value="UniProtKB-KW"/>
</dbReference>
<dbReference type="GO" id="GO:0005524">
    <property type="term" value="F:ATP binding"/>
    <property type="evidence" value="ECO:0007669"/>
    <property type="project" value="UniProtKB-KW"/>
</dbReference>
<dbReference type="InterPro" id="IPR008266">
    <property type="entry name" value="Tyr_kinase_AS"/>
</dbReference>
<protein>
    <recommendedName>
        <fullName evidence="2">non-specific serine/threonine protein kinase</fullName>
        <ecNumber evidence="2">2.7.11.1</ecNumber>
    </recommendedName>
</protein>
<comment type="caution">
    <text evidence="14">The sequence shown here is derived from an EMBL/GenBank/DDBJ whole genome shotgun (WGS) entry which is preliminary data.</text>
</comment>
<evidence type="ECO:0000256" key="6">
    <source>
        <dbReference type="ARBA" id="ARBA00022741"/>
    </source>
</evidence>
<keyword evidence="7" id="KW-0418">Kinase</keyword>
<evidence type="ECO:0000256" key="8">
    <source>
        <dbReference type="ARBA" id="ARBA00022840"/>
    </source>
</evidence>
<dbReference type="EMBL" id="SPLM01000113">
    <property type="protein sequence ID" value="TMW57915.1"/>
    <property type="molecule type" value="Genomic_DNA"/>
</dbReference>
<dbReference type="InterPro" id="IPR018935">
    <property type="entry name" value="RIO_kinase_CS"/>
</dbReference>
<keyword evidence="15" id="KW-1185">Reference proteome</keyword>
<dbReference type="AlphaFoldDB" id="A0A8K1FC44"/>
<evidence type="ECO:0000256" key="9">
    <source>
        <dbReference type="ARBA" id="ARBA00022842"/>
    </source>
</evidence>
<evidence type="ECO:0000256" key="4">
    <source>
        <dbReference type="ARBA" id="ARBA00022679"/>
    </source>
</evidence>
<comment type="similarity">
    <text evidence="1">Belongs to the protein kinase superfamily. RIO-type Ser/Thr kinase family.</text>
</comment>
<dbReference type="SUPFAM" id="SSF56112">
    <property type="entry name" value="Protein kinase-like (PK-like)"/>
    <property type="match status" value="1"/>
</dbReference>
<evidence type="ECO:0000313" key="14">
    <source>
        <dbReference type="EMBL" id="TMW57915.1"/>
    </source>
</evidence>
<dbReference type="InterPro" id="IPR000687">
    <property type="entry name" value="RIO_kinase"/>
</dbReference>
<dbReference type="SMART" id="SM00090">
    <property type="entry name" value="RIO"/>
    <property type="match status" value="1"/>
</dbReference>
<evidence type="ECO:0000256" key="10">
    <source>
        <dbReference type="ARBA" id="ARBA00047899"/>
    </source>
</evidence>